<dbReference type="PROSITE" id="PS00211">
    <property type="entry name" value="ABC_TRANSPORTER_1"/>
    <property type="match status" value="1"/>
</dbReference>
<dbReference type="PANTHER" id="PTHR42781">
    <property type="entry name" value="SPERMIDINE/PUTRESCINE IMPORT ATP-BINDING PROTEIN POTA"/>
    <property type="match status" value="1"/>
</dbReference>
<dbReference type="InterPro" id="IPR008995">
    <property type="entry name" value="Mo/tungstate-bd_C_term_dom"/>
</dbReference>
<dbReference type="SUPFAM" id="SSF50331">
    <property type="entry name" value="MOP-like"/>
    <property type="match status" value="1"/>
</dbReference>
<keyword evidence="1" id="KW-0547">Nucleotide-binding</keyword>
<name>A0A7L4ZW61_9BACT</name>
<dbReference type="RefSeq" id="WP_151076790.1">
    <property type="nucleotide sequence ID" value="NZ_CP047647.1"/>
</dbReference>
<dbReference type="InterPro" id="IPR050093">
    <property type="entry name" value="ABC_SmlMolc_Importer"/>
</dbReference>
<keyword evidence="2" id="KW-1185">Reference proteome</keyword>
<dbReference type="InterPro" id="IPR013611">
    <property type="entry name" value="Transp-assoc_OB_typ2"/>
</dbReference>
<dbReference type="AlphaFoldDB" id="A0A7L4ZW61"/>
<dbReference type="Pfam" id="PF00005">
    <property type="entry name" value="ABC_tran"/>
    <property type="match status" value="1"/>
</dbReference>
<dbReference type="PANTHER" id="PTHR42781:SF4">
    <property type="entry name" value="SPERMIDINE_PUTRESCINE IMPORT ATP-BINDING PROTEIN POTA"/>
    <property type="match status" value="1"/>
</dbReference>
<dbReference type="InterPro" id="IPR017871">
    <property type="entry name" value="ABC_transporter-like_CS"/>
</dbReference>
<proteinExistence type="predicted"/>
<accession>A0A7L4ZW61</accession>
<dbReference type="InterPro" id="IPR027417">
    <property type="entry name" value="P-loop_NTPase"/>
</dbReference>
<evidence type="ECO:0000313" key="1">
    <source>
        <dbReference type="EMBL" id="KAA9339142.1"/>
    </source>
</evidence>
<dbReference type="GO" id="GO:0016887">
    <property type="term" value="F:ATP hydrolysis activity"/>
    <property type="evidence" value="ECO:0007669"/>
    <property type="project" value="InterPro"/>
</dbReference>
<gene>
    <name evidence="1" type="ORF">F0P96_00470</name>
</gene>
<dbReference type="InterPro" id="IPR003593">
    <property type="entry name" value="AAA+_ATPase"/>
</dbReference>
<dbReference type="InterPro" id="IPR003439">
    <property type="entry name" value="ABC_transporter-like_ATP-bd"/>
</dbReference>
<dbReference type="PROSITE" id="PS50893">
    <property type="entry name" value="ABC_TRANSPORTER_2"/>
    <property type="match status" value="1"/>
</dbReference>
<dbReference type="Gene3D" id="3.40.50.300">
    <property type="entry name" value="P-loop containing nucleotide triphosphate hydrolases"/>
    <property type="match status" value="1"/>
</dbReference>
<keyword evidence="1" id="KW-0067">ATP-binding</keyword>
<dbReference type="Pfam" id="PF08402">
    <property type="entry name" value="TOBE_2"/>
    <property type="match status" value="1"/>
</dbReference>
<sequence>MALLTVSEISFQESGIFGLNNISFTQQQFQKLAIAGETGAGKSTLLQIIAGLVSPSTGQVRFEGQLVEDPHEKLIPGHAGIAYLSQQFELAKFLRVEQVLRYADKLPAGQADELYELCQIDHLLQRKTNQLSGGERQRIALARLLLTSPRLLLLDEPFSNLDSAHKRTLKAVIGNVSDQLGITCILISHDPLDTLSWAEEILVLQAGEIVQRGTPEQVYRQPVNEYVAALFGDYNLLKGSAANALATAVNLQAGNKKLLIRPESLQIGPAASAGLVGRVKKATFFGSYFELEILVGRSRIRVRTNERGIAEGAAVGLYVAADDIRAL</sequence>
<protein>
    <submittedName>
        <fullName evidence="1">ABC transporter ATP-binding protein</fullName>
    </submittedName>
</protein>
<dbReference type="GO" id="GO:0005524">
    <property type="term" value="F:ATP binding"/>
    <property type="evidence" value="ECO:0007669"/>
    <property type="project" value="UniProtKB-KW"/>
</dbReference>
<dbReference type="GO" id="GO:0022857">
    <property type="term" value="F:transmembrane transporter activity"/>
    <property type="evidence" value="ECO:0007669"/>
    <property type="project" value="InterPro"/>
</dbReference>
<reference evidence="1 2" key="1">
    <citation type="submission" date="2019-09" db="EMBL/GenBank/DDBJ databases">
        <title>Genome sequence of Hymenobacter sp. M3.</title>
        <authorList>
            <person name="Srinivasan S."/>
        </authorList>
    </citation>
    <scope>NUCLEOTIDE SEQUENCE [LARGE SCALE GENOMIC DNA]</scope>
    <source>
        <strain evidence="1 2">M3</strain>
    </source>
</reference>
<dbReference type="EMBL" id="VTWU01000001">
    <property type="protein sequence ID" value="KAA9339142.1"/>
    <property type="molecule type" value="Genomic_DNA"/>
</dbReference>
<comment type="caution">
    <text evidence="1">The sequence shown here is derived from an EMBL/GenBank/DDBJ whole genome shotgun (WGS) entry which is preliminary data.</text>
</comment>
<dbReference type="Proteomes" id="UP000326380">
    <property type="component" value="Unassembled WGS sequence"/>
</dbReference>
<organism evidence="1 2">
    <name type="scientific">Hymenobacter busanensis</name>
    <dbReference type="NCBI Taxonomy" id="2607656"/>
    <lineage>
        <taxon>Bacteria</taxon>
        <taxon>Pseudomonadati</taxon>
        <taxon>Bacteroidota</taxon>
        <taxon>Cytophagia</taxon>
        <taxon>Cytophagales</taxon>
        <taxon>Hymenobacteraceae</taxon>
        <taxon>Hymenobacter</taxon>
    </lineage>
</organism>
<dbReference type="SUPFAM" id="SSF52540">
    <property type="entry name" value="P-loop containing nucleoside triphosphate hydrolases"/>
    <property type="match status" value="1"/>
</dbReference>
<evidence type="ECO:0000313" key="2">
    <source>
        <dbReference type="Proteomes" id="UP000326380"/>
    </source>
</evidence>
<dbReference type="GO" id="GO:0043190">
    <property type="term" value="C:ATP-binding cassette (ABC) transporter complex"/>
    <property type="evidence" value="ECO:0007669"/>
    <property type="project" value="InterPro"/>
</dbReference>
<dbReference type="SMART" id="SM00382">
    <property type="entry name" value="AAA"/>
    <property type="match status" value="1"/>
</dbReference>